<evidence type="ECO:0000313" key="2">
    <source>
        <dbReference type="Proteomes" id="UP000633509"/>
    </source>
</evidence>
<organism evidence="1 2">
    <name type="scientific">Nonomuraea angiospora</name>
    <dbReference type="NCBI Taxonomy" id="46172"/>
    <lineage>
        <taxon>Bacteria</taxon>
        <taxon>Bacillati</taxon>
        <taxon>Actinomycetota</taxon>
        <taxon>Actinomycetes</taxon>
        <taxon>Streptosporangiales</taxon>
        <taxon>Streptosporangiaceae</taxon>
        <taxon>Nonomuraea</taxon>
    </lineage>
</organism>
<proteinExistence type="predicted"/>
<evidence type="ECO:0000313" key="1">
    <source>
        <dbReference type="EMBL" id="MBE1587115.1"/>
    </source>
</evidence>
<dbReference type="Proteomes" id="UP000633509">
    <property type="component" value="Unassembled WGS sequence"/>
</dbReference>
<accession>A0ABR9M3B0</accession>
<sequence>MRVARRYKELQADIPLWWDDLARELRGKPVQDYP</sequence>
<reference evidence="1 2" key="1">
    <citation type="submission" date="2020-10" db="EMBL/GenBank/DDBJ databases">
        <title>Sequencing the genomes of 1000 actinobacteria strains.</title>
        <authorList>
            <person name="Klenk H.-P."/>
        </authorList>
    </citation>
    <scope>NUCLEOTIDE SEQUENCE [LARGE SCALE GENOMIC DNA]</scope>
    <source>
        <strain evidence="1 2">DSM 43173</strain>
    </source>
</reference>
<protein>
    <submittedName>
        <fullName evidence="1">Uncharacterized protein</fullName>
    </submittedName>
</protein>
<dbReference type="EMBL" id="JADBEK010000001">
    <property type="protein sequence ID" value="MBE1587115.1"/>
    <property type="molecule type" value="Genomic_DNA"/>
</dbReference>
<name>A0ABR9M3B0_9ACTN</name>
<gene>
    <name evidence="1" type="ORF">H4W80_005373</name>
</gene>
<comment type="caution">
    <text evidence="1">The sequence shown here is derived from an EMBL/GenBank/DDBJ whole genome shotgun (WGS) entry which is preliminary data.</text>
</comment>
<keyword evidence="2" id="KW-1185">Reference proteome</keyword>